<dbReference type="OrthoDB" id="8552871at2"/>
<accession>A0A2T4IC84</accession>
<evidence type="ECO:0000256" key="2">
    <source>
        <dbReference type="ARBA" id="ARBA00004429"/>
    </source>
</evidence>
<dbReference type="PROSITE" id="PS50113">
    <property type="entry name" value="PAC"/>
    <property type="match status" value="2"/>
</dbReference>
<protein>
    <recommendedName>
        <fullName evidence="3">histidine kinase</fullName>
        <ecNumber evidence="3">2.7.13.3</ecNumber>
    </recommendedName>
</protein>
<feature type="coiled-coil region" evidence="7">
    <location>
        <begin position="493"/>
        <end position="524"/>
    </location>
</feature>
<dbReference type="RefSeq" id="WP_107494414.1">
    <property type="nucleotide sequence ID" value="NZ_PZKC01000013.1"/>
</dbReference>
<keyword evidence="6" id="KW-0418">Kinase</keyword>
<evidence type="ECO:0000259" key="12">
    <source>
        <dbReference type="PROSITE" id="PS50885"/>
    </source>
</evidence>
<feature type="domain" description="Histidine kinase" evidence="9">
    <location>
        <begin position="531"/>
        <end position="744"/>
    </location>
</feature>
<dbReference type="InterPro" id="IPR036890">
    <property type="entry name" value="HATPase_C_sf"/>
</dbReference>
<feature type="transmembrane region" description="Helical" evidence="8">
    <location>
        <begin position="183"/>
        <end position="204"/>
    </location>
</feature>
<evidence type="ECO:0000313" key="13">
    <source>
        <dbReference type="EMBL" id="PTD95395.1"/>
    </source>
</evidence>
<dbReference type="Pfam" id="PF00512">
    <property type="entry name" value="HisKA"/>
    <property type="match status" value="1"/>
</dbReference>
<dbReference type="InterPro" id="IPR001610">
    <property type="entry name" value="PAC"/>
</dbReference>
<dbReference type="EMBL" id="PZKC01000013">
    <property type="protein sequence ID" value="PTD95395.1"/>
    <property type="molecule type" value="Genomic_DNA"/>
</dbReference>
<evidence type="ECO:0000256" key="7">
    <source>
        <dbReference type="SAM" id="Coils"/>
    </source>
</evidence>
<comment type="subcellular location">
    <subcellularLocation>
        <location evidence="2">Cell inner membrane</location>
        <topology evidence="2">Multi-pass membrane protein</topology>
    </subcellularLocation>
</comment>
<dbReference type="SUPFAM" id="SSF55785">
    <property type="entry name" value="PYP-like sensor domain (PAS domain)"/>
    <property type="match status" value="2"/>
</dbReference>
<dbReference type="SMART" id="SM00387">
    <property type="entry name" value="HATPase_c"/>
    <property type="match status" value="1"/>
</dbReference>
<feature type="domain" description="HAMP" evidence="12">
    <location>
        <begin position="202"/>
        <end position="253"/>
    </location>
</feature>
<dbReference type="InterPro" id="IPR036097">
    <property type="entry name" value="HisK_dim/P_sf"/>
</dbReference>
<keyword evidence="14" id="KW-1185">Reference proteome</keyword>
<evidence type="ECO:0000256" key="4">
    <source>
        <dbReference type="ARBA" id="ARBA00022553"/>
    </source>
</evidence>
<dbReference type="CDD" id="cd00130">
    <property type="entry name" value="PAS"/>
    <property type="match status" value="2"/>
</dbReference>
<dbReference type="PRINTS" id="PR00344">
    <property type="entry name" value="BCTRLSENSOR"/>
</dbReference>
<dbReference type="PROSITE" id="PS50112">
    <property type="entry name" value="PAS"/>
    <property type="match status" value="1"/>
</dbReference>
<evidence type="ECO:0000256" key="8">
    <source>
        <dbReference type="SAM" id="Phobius"/>
    </source>
</evidence>
<dbReference type="PROSITE" id="PS50885">
    <property type="entry name" value="HAMP"/>
    <property type="match status" value="1"/>
</dbReference>
<dbReference type="InterPro" id="IPR000700">
    <property type="entry name" value="PAS-assoc_C"/>
</dbReference>
<dbReference type="AlphaFoldDB" id="A0A2T4IC84"/>
<dbReference type="PANTHER" id="PTHR43304">
    <property type="entry name" value="PHYTOCHROME-LIKE PROTEIN CPH1"/>
    <property type="match status" value="1"/>
</dbReference>
<feature type="domain" description="PAS" evidence="10">
    <location>
        <begin position="251"/>
        <end position="321"/>
    </location>
</feature>
<dbReference type="SUPFAM" id="SSF55874">
    <property type="entry name" value="ATPase domain of HSP90 chaperone/DNA topoisomerase II/histidine kinase"/>
    <property type="match status" value="1"/>
</dbReference>
<keyword evidence="8" id="KW-0812">Transmembrane</keyword>
<dbReference type="EC" id="2.7.13.3" evidence="3"/>
<keyword evidence="8" id="KW-0472">Membrane</keyword>
<comment type="catalytic activity">
    <reaction evidence="1">
        <text>ATP + protein L-histidine = ADP + protein N-phospho-L-histidine.</text>
        <dbReference type="EC" id="2.7.13.3"/>
    </reaction>
</comment>
<evidence type="ECO:0000259" key="10">
    <source>
        <dbReference type="PROSITE" id="PS50112"/>
    </source>
</evidence>
<dbReference type="Gene3D" id="3.30.450.20">
    <property type="entry name" value="PAS domain"/>
    <property type="match status" value="2"/>
</dbReference>
<feature type="domain" description="PAC" evidence="11">
    <location>
        <begin position="324"/>
        <end position="376"/>
    </location>
</feature>
<dbReference type="PROSITE" id="PS50109">
    <property type="entry name" value="HIS_KIN"/>
    <property type="match status" value="1"/>
</dbReference>
<dbReference type="SMART" id="SM00091">
    <property type="entry name" value="PAS"/>
    <property type="match status" value="2"/>
</dbReference>
<dbReference type="GO" id="GO:0000155">
    <property type="term" value="F:phosphorelay sensor kinase activity"/>
    <property type="evidence" value="ECO:0007669"/>
    <property type="project" value="InterPro"/>
</dbReference>
<dbReference type="FunFam" id="1.10.287.130:FF:000070">
    <property type="entry name" value="Histidine kinase sensor protein"/>
    <property type="match status" value="1"/>
</dbReference>
<dbReference type="SMART" id="SM00388">
    <property type="entry name" value="HisKA"/>
    <property type="match status" value="1"/>
</dbReference>
<name>A0A2T4IC84_9RHOO</name>
<dbReference type="Pfam" id="PF02518">
    <property type="entry name" value="HATPase_c"/>
    <property type="match status" value="1"/>
</dbReference>
<dbReference type="InterPro" id="IPR003661">
    <property type="entry name" value="HisK_dim/P_dom"/>
</dbReference>
<keyword evidence="8" id="KW-1133">Transmembrane helix</keyword>
<dbReference type="SMART" id="SM00086">
    <property type="entry name" value="PAC"/>
    <property type="match status" value="2"/>
</dbReference>
<dbReference type="GO" id="GO:0005886">
    <property type="term" value="C:plasma membrane"/>
    <property type="evidence" value="ECO:0007669"/>
    <property type="project" value="UniProtKB-SubCell"/>
</dbReference>
<dbReference type="InterPro" id="IPR013655">
    <property type="entry name" value="PAS_fold_3"/>
</dbReference>
<sequence>MKAHYSLRHLLLGMVVLFGLLVAGGQFAFVMHTYSAEMLSEIRALSRHAGRTLAANIESGLQVGDERHVAQLIASKATLPHLRYAAYLGADDRVVHTTAAQSAGRPAQELDPAPPAAFLAAPRQSGEGLVLEEASGNTLWAIFPVRLPAAAGAAGGDSGLVVLALDLDSGRQGLVARTLGHTLLLLIPIALLTIGVGVMLKMLLTDRIEHLLAYARAQVEGRDEVLPLGGRDEIGQLGDRLARLVRALVESRDFHVHLLDGMPNPIWRADASGCRDYFNRAWLSFTGRRVQQEYGDGWSEGVHPDDRVRRQAHWQDAFAGRRAFVIEYRLRHCDGGYHWVSDHGEPIFDAEGRFIGYLGSCFDLQAQKDAAAALAAAAEVVEASPTVLFRWLMAPGWPVLYVSENVNRWGYSAAEMMAHGFHFATLVHPDDIERVGGEVEANLAAGMSAYAQEYRLQVADGSYIWIEDLTSVQRDANGVPVRVEGLVTDISARRAAQDALERLNSELEERVAQRTAELAALNKELETFAYSVSHDLKAPLRGIDGYSHLLEEDYGDRLDDEGRLFIRNIRSGVRQMARLIDDLLAYSRIERRNLQRSVIDLPALVQRILAERATELEQGGAQIEVDVPAMTVLADPDGLAQVLRNLVDNALKYSRDAAPPRVCIGARHDDGVDHLWVRDNGIGFDMKFHDRIFEIFQRLQRAEDYDGTGVGLAIVRRAVTRMGGRVWAESAPGAGATFHLELPA</sequence>
<dbReference type="Proteomes" id="UP000241193">
    <property type="component" value="Unassembled WGS sequence"/>
</dbReference>
<evidence type="ECO:0000256" key="1">
    <source>
        <dbReference type="ARBA" id="ARBA00000085"/>
    </source>
</evidence>
<dbReference type="InterPro" id="IPR035965">
    <property type="entry name" value="PAS-like_dom_sf"/>
</dbReference>
<keyword evidence="7" id="KW-0175">Coiled coil</keyword>
<reference evidence="13 14" key="2">
    <citation type="submission" date="2018-04" db="EMBL/GenBank/DDBJ databases">
        <title>Thauera lacus sp. nov., isolated from an saline lake in Inner Mongolia, China.</title>
        <authorList>
            <person name="Liang Q.-Y."/>
        </authorList>
    </citation>
    <scope>NUCLEOTIDE SEQUENCE [LARGE SCALE GENOMIC DNA]</scope>
    <source>
        <strain evidence="13 14">D20</strain>
    </source>
</reference>
<gene>
    <name evidence="13" type="ORF">C8261_14315</name>
</gene>
<dbReference type="InterPro" id="IPR000014">
    <property type="entry name" value="PAS"/>
</dbReference>
<dbReference type="FunFam" id="3.30.450.20:FF:000099">
    <property type="entry name" value="Sensory box sensor histidine kinase"/>
    <property type="match status" value="1"/>
</dbReference>
<keyword evidence="4" id="KW-0597">Phosphoprotein</keyword>
<feature type="domain" description="PAC" evidence="11">
    <location>
        <begin position="450"/>
        <end position="502"/>
    </location>
</feature>
<keyword evidence="5" id="KW-0808">Transferase</keyword>
<evidence type="ECO:0000313" key="14">
    <source>
        <dbReference type="Proteomes" id="UP000241193"/>
    </source>
</evidence>
<dbReference type="Gene3D" id="1.10.287.130">
    <property type="match status" value="1"/>
</dbReference>
<organism evidence="13 14">
    <name type="scientific">Pseudothauera lacus</name>
    <dbReference type="NCBI Taxonomy" id="2136175"/>
    <lineage>
        <taxon>Bacteria</taxon>
        <taxon>Pseudomonadati</taxon>
        <taxon>Pseudomonadota</taxon>
        <taxon>Betaproteobacteria</taxon>
        <taxon>Rhodocyclales</taxon>
        <taxon>Zoogloeaceae</taxon>
        <taxon>Pseudothauera</taxon>
    </lineage>
</organism>
<dbReference type="NCBIfam" id="TIGR00229">
    <property type="entry name" value="sensory_box"/>
    <property type="match status" value="2"/>
</dbReference>
<dbReference type="CDD" id="cd00082">
    <property type="entry name" value="HisKA"/>
    <property type="match status" value="1"/>
</dbReference>
<dbReference type="PANTHER" id="PTHR43304:SF1">
    <property type="entry name" value="PAC DOMAIN-CONTAINING PROTEIN"/>
    <property type="match status" value="1"/>
</dbReference>
<dbReference type="InterPro" id="IPR003594">
    <property type="entry name" value="HATPase_dom"/>
</dbReference>
<dbReference type="InterPro" id="IPR005467">
    <property type="entry name" value="His_kinase_dom"/>
</dbReference>
<dbReference type="SUPFAM" id="SSF47384">
    <property type="entry name" value="Homodimeric domain of signal transducing histidine kinase"/>
    <property type="match status" value="1"/>
</dbReference>
<dbReference type="Gene3D" id="3.30.565.10">
    <property type="entry name" value="Histidine kinase-like ATPase, C-terminal domain"/>
    <property type="match status" value="1"/>
</dbReference>
<evidence type="ECO:0000256" key="5">
    <source>
        <dbReference type="ARBA" id="ARBA00022679"/>
    </source>
</evidence>
<comment type="caution">
    <text evidence="13">The sequence shown here is derived from an EMBL/GenBank/DDBJ whole genome shotgun (WGS) entry which is preliminary data.</text>
</comment>
<dbReference type="InterPro" id="IPR003660">
    <property type="entry name" value="HAMP_dom"/>
</dbReference>
<dbReference type="InterPro" id="IPR052162">
    <property type="entry name" value="Sensor_kinase/Photoreceptor"/>
</dbReference>
<evidence type="ECO:0000259" key="9">
    <source>
        <dbReference type="PROSITE" id="PS50109"/>
    </source>
</evidence>
<evidence type="ECO:0000256" key="6">
    <source>
        <dbReference type="ARBA" id="ARBA00022777"/>
    </source>
</evidence>
<dbReference type="FunFam" id="3.30.565.10:FF:000006">
    <property type="entry name" value="Sensor histidine kinase WalK"/>
    <property type="match status" value="1"/>
</dbReference>
<dbReference type="Pfam" id="PF08447">
    <property type="entry name" value="PAS_3"/>
    <property type="match status" value="2"/>
</dbReference>
<evidence type="ECO:0000259" key="11">
    <source>
        <dbReference type="PROSITE" id="PS50113"/>
    </source>
</evidence>
<evidence type="ECO:0000256" key="3">
    <source>
        <dbReference type="ARBA" id="ARBA00012438"/>
    </source>
</evidence>
<proteinExistence type="predicted"/>
<dbReference type="InterPro" id="IPR004358">
    <property type="entry name" value="Sig_transdc_His_kin-like_C"/>
</dbReference>
<reference evidence="13 14" key="1">
    <citation type="submission" date="2018-03" db="EMBL/GenBank/DDBJ databases">
        <authorList>
            <person name="Keele B.F."/>
        </authorList>
    </citation>
    <scope>NUCLEOTIDE SEQUENCE [LARGE SCALE GENOMIC DNA]</scope>
    <source>
        <strain evidence="13 14">D20</strain>
    </source>
</reference>